<keyword evidence="3" id="KW-1185">Reference proteome</keyword>
<dbReference type="SUPFAM" id="SSF54909">
    <property type="entry name" value="Dimeric alpha+beta barrel"/>
    <property type="match status" value="1"/>
</dbReference>
<organism evidence="2 3">
    <name type="scientific">Dyella acidisoli</name>
    <dbReference type="NCBI Taxonomy" id="1867834"/>
    <lineage>
        <taxon>Bacteria</taxon>
        <taxon>Pseudomonadati</taxon>
        <taxon>Pseudomonadota</taxon>
        <taxon>Gammaproteobacteria</taxon>
        <taxon>Lysobacterales</taxon>
        <taxon>Rhodanobacteraceae</taxon>
        <taxon>Dyella</taxon>
    </lineage>
</organism>
<evidence type="ECO:0000313" key="2">
    <source>
        <dbReference type="EMBL" id="GLQ94383.1"/>
    </source>
</evidence>
<protein>
    <submittedName>
        <fullName evidence="2">NIPSNAP family containing protein</fullName>
    </submittedName>
</protein>
<comment type="caution">
    <text evidence="2">The sequence shown here is derived from an EMBL/GenBank/DDBJ whole genome shotgun (WGS) entry which is preliminary data.</text>
</comment>
<dbReference type="EMBL" id="BSOB01000046">
    <property type="protein sequence ID" value="GLQ94383.1"/>
    <property type="molecule type" value="Genomic_DNA"/>
</dbReference>
<sequence>MNQASLESAPATEDCEIVELRQYTLHPDQREVLIELFDREFLESQEAVGMCVIGQFRDLDDPNRFVWLRGFADMESRRKGLEAFYFGPVWGKHRDIANATMVDSDNVLLLKPAWSGSTLKSTPNSRPPVGTSTPAMGLVDIAVFNLKEPADMDLLAFVRNSMTQSLYEAGAREVAWYVTDTSENTFPRLPVREGEHVLVGVVVFDHKDPLANFLASGVRQKSMATTLAHWLAQPSQLLKLQPTERSALHA</sequence>
<name>A0ABQ5XS22_9GAMM</name>
<gene>
    <name evidence="2" type="ORF">GCM10007901_33350</name>
</gene>
<dbReference type="Proteomes" id="UP001156670">
    <property type="component" value="Unassembled WGS sequence"/>
</dbReference>
<dbReference type="RefSeq" id="WP_284322085.1">
    <property type="nucleotide sequence ID" value="NZ_BSOB01000046.1"/>
</dbReference>
<reference evidence="3" key="1">
    <citation type="journal article" date="2019" name="Int. J. Syst. Evol. Microbiol.">
        <title>The Global Catalogue of Microorganisms (GCM) 10K type strain sequencing project: providing services to taxonomists for standard genome sequencing and annotation.</title>
        <authorList>
            <consortium name="The Broad Institute Genomics Platform"/>
            <consortium name="The Broad Institute Genome Sequencing Center for Infectious Disease"/>
            <person name="Wu L."/>
            <person name="Ma J."/>
        </authorList>
    </citation>
    <scope>NUCLEOTIDE SEQUENCE [LARGE SCALE GENOMIC DNA]</scope>
    <source>
        <strain evidence="3">NBRC 111980</strain>
    </source>
</reference>
<evidence type="ECO:0000313" key="3">
    <source>
        <dbReference type="Proteomes" id="UP001156670"/>
    </source>
</evidence>
<dbReference type="InterPro" id="IPR011008">
    <property type="entry name" value="Dimeric_a/b-barrel"/>
</dbReference>
<evidence type="ECO:0000259" key="1">
    <source>
        <dbReference type="Pfam" id="PF07978"/>
    </source>
</evidence>
<dbReference type="InterPro" id="IPR012577">
    <property type="entry name" value="NIPSNAP"/>
</dbReference>
<feature type="domain" description="NIPSNAP" evidence="1">
    <location>
        <begin position="18"/>
        <end position="113"/>
    </location>
</feature>
<accession>A0ABQ5XS22</accession>
<proteinExistence type="predicted"/>
<dbReference type="Pfam" id="PF07978">
    <property type="entry name" value="NIPSNAP"/>
    <property type="match status" value="1"/>
</dbReference>
<dbReference type="Gene3D" id="3.30.70.100">
    <property type="match status" value="1"/>
</dbReference>